<protein>
    <submittedName>
        <fullName evidence="1">Uncharacterized protein</fullName>
    </submittedName>
</protein>
<organism evidence="1 2">
    <name type="scientific">Magnetospirillum aberrantis SpK</name>
    <dbReference type="NCBI Taxonomy" id="908842"/>
    <lineage>
        <taxon>Bacteria</taxon>
        <taxon>Pseudomonadati</taxon>
        <taxon>Pseudomonadota</taxon>
        <taxon>Alphaproteobacteria</taxon>
        <taxon>Rhodospirillales</taxon>
        <taxon>Rhodospirillaceae</taxon>
        <taxon>Magnetospirillum</taxon>
    </lineage>
</organism>
<reference evidence="1 2" key="1">
    <citation type="submission" date="2020-02" db="EMBL/GenBank/DDBJ databases">
        <authorList>
            <person name="Dziuba M."/>
            <person name="Kuznetsov B."/>
            <person name="Mardanov A."/>
            <person name="Ravin N."/>
            <person name="Grouzdev D."/>
        </authorList>
    </citation>
    <scope>NUCLEOTIDE SEQUENCE [LARGE SCALE GENOMIC DNA]</scope>
    <source>
        <strain evidence="1 2">SpK</strain>
    </source>
</reference>
<dbReference type="AlphaFoldDB" id="A0A7C9V1I8"/>
<accession>A0A7C9V1I8</accession>
<dbReference type="EMBL" id="JAAIYP010000047">
    <property type="protein sequence ID" value="NFV82233.1"/>
    <property type="molecule type" value="Genomic_DNA"/>
</dbReference>
<proteinExistence type="predicted"/>
<gene>
    <name evidence="1" type="ORF">G4223_19155</name>
</gene>
<keyword evidence="2" id="KW-1185">Reference proteome</keyword>
<dbReference type="RefSeq" id="WP_163683069.1">
    <property type="nucleotide sequence ID" value="NZ_JAAIYP010000047.1"/>
</dbReference>
<sequence>MHNDSTGRRALASMAAARAFYETIPVSYAGRGHLGQTITQLDELVARVSALRGNLGAKVAERRGLVGRR</sequence>
<comment type="caution">
    <text evidence="1">The sequence shown here is derived from an EMBL/GenBank/DDBJ whole genome shotgun (WGS) entry which is preliminary data.</text>
</comment>
<name>A0A7C9V1I8_9PROT</name>
<evidence type="ECO:0000313" key="1">
    <source>
        <dbReference type="EMBL" id="NFV82233.1"/>
    </source>
</evidence>
<dbReference type="Proteomes" id="UP000480684">
    <property type="component" value="Unassembled WGS sequence"/>
</dbReference>
<evidence type="ECO:0000313" key="2">
    <source>
        <dbReference type="Proteomes" id="UP000480684"/>
    </source>
</evidence>